<evidence type="ECO:0000313" key="5">
    <source>
        <dbReference type="EMBL" id="EGG13771.1"/>
    </source>
</evidence>
<dbReference type="GO" id="GO:0006506">
    <property type="term" value="P:GPI anchor biosynthetic process"/>
    <property type="evidence" value="ECO:0007669"/>
    <property type="project" value="InterPro"/>
</dbReference>
<feature type="compositionally biased region" description="Low complexity" evidence="2">
    <location>
        <begin position="49"/>
        <end position="78"/>
    </location>
</feature>
<feature type="transmembrane region" description="Helical" evidence="3">
    <location>
        <begin position="1040"/>
        <end position="1061"/>
    </location>
</feature>
<feature type="compositionally biased region" description="Low complexity" evidence="2">
    <location>
        <begin position="185"/>
        <end position="195"/>
    </location>
</feature>
<feature type="region of interest" description="Disordered" evidence="2">
    <location>
        <begin position="1"/>
        <end position="81"/>
    </location>
</feature>
<dbReference type="PANTHER" id="PTHR23072:SF0">
    <property type="entry name" value="GPI ETHANOLAMINE PHOSPHATE TRANSFERASE 2"/>
    <property type="match status" value="1"/>
</dbReference>
<feature type="transmembrane region" description="Helical" evidence="3">
    <location>
        <begin position="1210"/>
        <end position="1230"/>
    </location>
</feature>
<organism evidence="5 6">
    <name type="scientific">Cavenderia fasciculata</name>
    <name type="common">Slime mold</name>
    <name type="synonym">Dictyostelium fasciculatum</name>
    <dbReference type="NCBI Taxonomy" id="261658"/>
    <lineage>
        <taxon>Eukaryota</taxon>
        <taxon>Amoebozoa</taxon>
        <taxon>Evosea</taxon>
        <taxon>Eumycetozoa</taxon>
        <taxon>Dictyostelia</taxon>
        <taxon>Acytosteliales</taxon>
        <taxon>Cavenderiaceae</taxon>
        <taxon>Cavenderia</taxon>
    </lineage>
</organism>
<dbReference type="GO" id="GO:0005789">
    <property type="term" value="C:endoplasmic reticulum membrane"/>
    <property type="evidence" value="ECO:0007669"/>
    <property type="project" value="TreeGrafter"/>
</dbReference>
<dbReference type="InterPro" id="IPR037674">
    <property type="entry name" value="PIG-G_N"/>
</dbReference>
<protein>
    <submittedName>
        <fullName evidence="5">Transmembrane protein</fullName>
    </submittedName>
</protein>
<dbReference type="PANTHER" id="PTHR23072">
    <property type="entry name" value="PHOSPHATIDYLINOSITOL GLYCAN-RELATED"/>
    <property type="match status" value="1"/>
</dbReference>
<dbReference type="SUPFAM" id="SSF53649">
    <property type="entry name" value="Alkaline phosphatase-like"/>
    <property type="match status" value="1"/>
</dbReference>
<dbReference type="Proteomes" id="UP000007797">
    <property type="component" value="Unassembled WGS sequence"/>
</dbReference>
<feature type="transmembrane region" description="Helical" evidence="3">
    <location>
        <begin position="292"/>
        <end position="313"/>
    </location>
</feature>
<evidence type="ECO:0000256" key="3">
    <source>
        <dbReference type="SAM" id="Phobius"/>
    </source>
</evidence>
<evidence type="ECO:0000256" key="1">
    <source>
        <dbReference type="ARBA" id="ARBA00023180"/>
    </source>
</evidence>
<keyword evidence="1" id="KW-0325">Glycoprotein</keyword>
<accession>F4QDE3</accession>
<feature type="transmembrane region" description="Helical" evidence="3">
    <location>
        <begin position="1330"/>
        <end position="1350"/>
    </location>
</feature>
<sequence length="1403" mass="158835">MARGSQQQQQQQHLKKKRDVENIGDDNITGKQDGDVLEDGEDGGHEEISPSSSSSANDSNQDSGNDDISSSSSGAGDSNADHFDYPITTFPKARSYVRKKLSGWTSKENPLSLSSLLPNYRYRRPITDSDSILPSHNNNNNQQQQQQQYLLSQSQSQSLYGTPNISSYSPSQDIYINNLSSGTNTDSSSFSPYQHQHQHHNHIYSPPLSPFSPQNQSTPLSAVAGLPSSHIPFDISGSSIPTTSAGAAASSSDVLLPNHALIDQQPSMMGGQFSPISASTEMKRDKAKKSKYKVMGLVTVVLVITQLLGIYMFSRGFFPRKVSLQGYSTFDNYFPSCLDNQIVEPQFDKMVFMVVDAFRSGFIFENDLDHRHTQQDNIFKKDPQQQQHHDSHPMTYTRSLIREGKTQSFIARATAPTVTLPRIKALVSGGIPSFVDFVQNFNSKDLREDNLLYQMVQANKTLTFFGDDTWIKLFPDYFTRSDGTTSFYVADTIEVDNNVTRHLNEELARDDWDSMFLHYLGLDHIGHLEGPYSDLMAPKQKEMDDIIKLINEKIIEKDKQALRQYYIDRKTNPDLKKPLPTLFILCSDHGMNEIGNHGGSSDGETSTTLILMGSLYFNQNNPVKDHDLLHLENKEEIEEEELNHHAASSPQDILPRYIPKAPREISQVDIVPTISLLFNLPVPKNSLGRLIPELFEKFIRDDQYLRALEINCLQQIDILKNNTLFWVNDAPAMPRIATLLRTFEQAQEYHRSWGMSPDPSGSAHFHEKATHLYTQFLDHIQDEFTALFTTYDENMLMVGILLIGSSSLVTLLITTATIGMSEHQMNVEIKGAPFAMSFILFVGSLLAIHFGVICTTSWNPQNWFGDNPMTGANSTPNPFCTEEFRMGVLSFVFTALSLLIGFNVCFSKNNISLLRLPSLNPLQLRKEKYVIICGTILHLISLFGSSLVEEEHLTWYYLTTSVILLQLAPHSLSALYIYTSSNPKLYKDHQKQTVILIGILIGLRICRVWNQTGIQWMDNKELLEEYSYIDIGRFLNSEGLISTSMLWILSLLSVIAPCIYVMRLLDKLKDKRGGIISQLSFIYKIIIVFCAIGIFSYKWNYIPHHLVEPVFVARFVYACIGMMVLLTITFPFFSKNERVVSNSPLPHTPSWVFSTLKFLPTLMLVNLVMMFLLLHKTHNMFLFTIMGAIGHYYLKYLLEDTGRRAKSGIVGVIVGMMALNWLGQFGYFALGNSNSLSTIDISGAYTGLIEYNQYLVGILTFLIGYSAPLFFFFVSISYFSHLAIKSVNNNHQSEPSLPNSIGTTNDIIDELQWYSLIGGLLDCGIKWTNVFIFSVCIVIQRYHLFIWTVFSPKFIYEVLDVGLVVTKAFLLFLFIIYLRFLSYCREKYSLNDTSSSQQQNKEE</sequence>
<dbReference type="Gene3D" id="3.40.720.10">
    <property type="entry name" value="Alkaline Phosphatase, subunit A"/>
    <property type="match status" value="1"/>
</dbReference>
<feature type="transmembrane region" description="Helical" evidence="3">
    <location>
        <begin position="954"/>
        <end position="979"/>
    </location>
</feature>
<dbReference type="CDD" id="cd16024">
    <property type="entry name" value="GPI_EPT_2"/>
    <property type="match status" value="1"/>
</dbReference>
<dbReference type="STRING" id="1054147.F4QDE3"/>
<keyword evidence="3" id="KW-0472">Membrane</keyword>
<dbReference type="OrthoDB" id="272139at2759"/>
<feature type="transmembrane region" description="Helical" evidence="3">
    <location>
        <begin position="832"/>
        <end position="858"/>
    </location>
</feature>
<dbReference type="RefSeq" id="XP_004350479.1">
    <property type="nucleotide sequence ID" value="XM_004350428.1"/>
</dbReference>
<dbReference type="EMBL" id="GL883029">
    <property type="protein sequence ID" value="EGG13771.1"/>
    <property type="molecule type" value="Genomic_DNA"/>
</dbReference>
<dbReference type="InterPro" id="IPR017850">
    <property type="entry name" value="Alkaline_phosphatase_core_sf"/>
</dbReference>
<proteinExistence type="predicted"/>
<keyword evidence="3" id="KW-1133">Transmembrane helix</keyword>
<dbReference type="OMA" id="RVKFGHD"/>
<feature type="transmembrane region" description="Helical" evidence="3">
    <location>
        <begin position="1154"/>
        <end position="1174"/>
    </location>
</feature>
<feature type="domain" description="GPI ethanolamine phosphate transferase 2 C-terminal" evidence="4">
    <location>
        <begin position="898"/>
        <end position="1358"/>
    </location>
</feature>
<feature type="compositionally biased region" description="Low complexity" evidence="2">
    <location>
        <begin position="1"/>
        <end position="12"/>
    </location>
</feature>
<feature type="transmembrane region" description="Helical" evidence="3">
    <location>
        <begin position="1362"/>
        <end position="1381"/>
    </location>
</feature>
<reference evidence="6" key="1">
    <citation type="journal article" date="2011" name="Genome Res.">
        <title>Phylogeny-wide analysis of social amoeba genomes highlights ancient origins for complex intercellular communication.</title>
        <authorList>
            <person name="Heidel A.J."/>
            <person name="Lawal H.M."/>
            <person name="Felder M."/>
            <person name="Schilde C."/>
            <person name="Helps N.R."/>
            <person name="Tunggal B."/>
            <person name="Rivero F."/>
            <person name="John U."/>
            <person name="Schleicher M."/>
            <person name="Eichinger L."/>
            <person name="Platzer M."/>
            <person name="Noegel A.A."/>
            <person name="Schaap P."/>
            <person name="Gloeckner G."/>
        </authorList>
    </citation>
    <scope>NUCLEOTIDE SEQUENCE [LARGE SCALE GENOMIC DNA]</scope>
    <source>
        <strain evidence="6">SH3</strain>
    </source>
</reference>
<dbReference type="Pfam" id="PF19316">
    <property type="entry name" value="PIGO_PIGG"/>
    <property type="match status" value="1"/>
</dbReference>
<feature type="transmembrane region" description="Helical" evidence="3">
    <location>
        <begin position="1111"/>
        <end position="1133"/>
    </location>
</feature>
<gene>
    <name evidence="5" type="ORF">DFA_11532</name>
</gene>
<dbReference type="InterPro" id="IPR039527">
    <property type="entry name" value="PIGG/GPI7"/>
</dbReference>
<evidence type="ECO:0000256" key="2">
    <source>
        <dbReference type="SAM" id="MobiDB-lite"/>
    </source>
</evidence>
<keyword evidence="3 5" id="KW-0812">Transmembrane</keyword>
<dbReference type="GO" id="GO:0051267">
    <property type="term" value="F:CP2 mannose-ethanolamine phosphotransferase activity"/>
    <property type="evidence" value="ECO:0007669"/>
    <property type="project" value="TreeGrafter"/>
</dbReference>
<dbReference type="GeneID" id="14865339"/>
<feature type="transmembrane region" description="Helical" evidence="3">
    <location>
        <begin position="1081"/>
        <end position="1099"/>
    </location>
</feature>
<feature type="transmembrane region" description="Helical" evidence="3">
    <location>
        <begin position="884"/>
        <end position="906"/>
    </location>
</feature>
<evidence type="ECO:0000259" key="4">
    <source>
        <dbReference type="Pfam" id="PF19316"/>
    </source>
</evidence>
<feature type="region of interest" description="Disordered" evidence="2">
    <location>
        <begin position="127"/>
        <end position="164"/>
    </location>
</feature>
<evidence type="ECO:0000313" key="6">
    <source>
        <dbReference type="Proteomes" id="UP000007797"/>
    </source>
</evidence>
<keyword evidence="6" id="KW-1185">Reference proteome</keyword>
<feature type="transmembrane region" description="Helical" evidence="3">
    <location>
        <begin position="929"/>
        <end position="948"/>
    </location>
</feature>
<feature type="transmembrane region" description="Helical" evidence="3">
    <location>
        <begin position="795"/>
        <end position="820"/>
    </location>
</feature>
<dbReference type="KEGG" id="dfa:DFA_11532"/>
<feature type="compositionally biased region" description="Low complexity" evidence="2">
    <location>
        <begin position="137"/>
        <end position="160"/>
    </location>
</feature>
<dbReference type="InterPro" id="IPR045687">
    <property type="entry name" value="PIGG/GPI7_C"/>
</dbReference>
<feature type="transmembrane region" description="Helical" evidence="3">
    <location>
        <begin position="1254"/>
        <end position="1279"/>
    </location>
</feature>
<name>F4QDE3_CACFS</name>
<feature type="region of interest" description="Disordered" evidence="2">
    <location>
        <begin position="185"/>
        <end position="219"/>
    </location>
</feature>